<dbReference type="GO" id="GO:0005524">
    <property type="term" value="F:ATP binding"/>
    <property type="evidence" value="ECO:0007669"/>
    <property type="project" value="InterPro"/>
</dbReference>
<keyword evidence="4" id="KW-1185">Reference proteome</keyword>
<dbReference type="Gene3D" id="3.30.70.1620">
    <property type="match status" value="1"/>
</dbReference>
<evidence type="ECO:0000256" key="1">
    <source>
        <dbReference type="SAM" id="Coils"/>
    </source>
</evidence>
<organism evidence="3 4">
    <name type="scientific">Schistosoma mattheei</name>
    <dbReference type="NCBI Taxonomy" id="31246"/>
    <lineage>
        <taxon>Eukaryota</taxon>
        <taxon>Metazoa</taxon>
        <taxon>Spiralia</taxon>
        <taxon>Lophotrochozoa</taxon>
        <taxon>Platyhelminthes</taxon>
        <taxon>Trematoda</taxon>
        <taxon>Digenea</taxon>
        <taxon>Strigeidida</taxon>
        <taxon>Schistosomatoidea</taxon>
        <taxon>Schistosomatidae</taxon>
        <taxon>Schistosoma</taxon>
    </lineage>
</organism>
<gene>
    <name evidence="3" type="ORF">SMTD_LOCUS12059</name>
</gene>
<feature type="region of interest" description="Disordered" evidence="2">
    <location>
        <begin position="545"/>
        <end position="581"/>
    </location>
</feature>
<reference evidence="3 4" key="1">
    <citation type="submission" date="2018-11" db="EMBL/GenBank/DDBJ databases">
        <authorList>
            <consortium name="Pathogen Informatics"/>
        </authorList>
    </citation>
    <scope>NUCLEOTIDE SEQUENCE [LARGE SCALE GENOMIC DNA]</scope>
    <source>
        <strain>Denwood</strain>
        <strain evidence="4">Zambia</strain>
    </source>
</reference>
<evidence type="ECO:0000313" key="3">
    <source>
        <dbReference type="EMBL" id="VDP59965.1"/>
    </source>
</evidence>
<dbReference type="InterPro" id="IPR010935">
    <property type="entry name" value="SMC_hinge"/>
</dbReference>
<evidence type="ECO:0000256" key="2">
    <source>
        <dbReference type="SAM" id="MobiDB-lite"/>
    </source>
</evidence>
<dbReference type="STRING" id="31246.A0A183PCH3"/>
<dbReference type="Gene3D" id="1.20.1060.20">
    <property type="match status" value="1"/>
</dbReference>
<dbReference type="Pfam" id="PF06470">
    <property type="entry name" value="SMC_hinge"/>
    <property type="match status" value="1"/>
</dbReference>
<dbReference type="PANTHER" id="PTHR43977">
    <property type="entry name" value="STRUCTURAL MAINTENANCE OF CHROMOSOMES PROTEIN 3"/>
    <property type="match status" value="1"/>
</dbReference>
<proteinExistence type="predicted"/>
<feature type="coiled-coil region" evidence="1">
    <location>
        <begin position="1"/>
        <end position="105"/>
    </location>
</feature>
<dbReference type="InterPro" id="IPR036277">
    <property type="entry name" value="SMC_hinge_sf"/>
</dbReference>
<sequence>MKSLSKAIKDKENTINKLTEEIKRDDERREKLQQDLEVAEENMTCVRKELETVSEEQRRLRREKDEIQTDRQTVYREETRIAHELNNLRDELARTEHNLRSITGKGILNGLDSVRKVVEIFRDRYGPDCDIVQGYHGTLIELIDCPETFYTSVEVTAGSRLFYHVVQNDKLVIRMIAEINKHNLPGEVNFLPINRLCVQESSYPETNDAIPMISRLNFDEKFRGVMLHIFGKTLICRSIEIATQLARTKNFDCITLDGDQVSRKGTLTGGYYDSRLSRLELQKRKQKTEIEIQETENVRENNAKRKEQVDAQINRIIDDVQRKDTVRSKHENQIQLLLTVVVERLGNFTEYIQTVEVRTYGKHFEIDVIGIFLLENEILLMTFDKLKKDIHMWKEELRGKQETKPQKEYKLSSLRHDLDQMKYTMESYKVELGTDLLSQLSVQEQREVDRLNDKIQELTREAKDAYKKRITLETEKNEKETQLEHNLLRKQEQLESEVAEASEQDLQDRLTESEEELREVERLIEGAQRTVDEVETRLSALLHEQRQLESEMERKKQEEKEYAERIQDDQQNLEKMQSKQSQLLKKVYSHY</sequence>
<feature type="compositionally biased region" description="Basic and acidic residues" evidence="2">
    <location>
        <begin position="545"/>
        <end position="568"/>
    </location>
</feature>
<dbReference type="EMBL" id="UZAL01032069">
    <property type="protein sequence ID" value="VDP59965.1"/>
    <property type="molecule type" value="Genomic_DNA"/>
</dbReference>
<accession>A0A183PCH3</accession>
<dbReference type="GO" id="GO:0051276">
    <property type="term" value="P:chromosome organization"/>
    <property type="evidence" value="ECO:0007669"/>
    <property type="project" value="InterPro"/>
</dbReference>
<dbReference type="GO" id="GO:0005694">
    <property type="term" value="C:chromosome"/>
    <property type="evidence" value="ECO:0007669"/>
    <property type="project" value="InterPro"/>
</dbReference>
<dbReference type="SUPFAM" id="SSF75553">
    <property type="entry name" value="Smc hinge domain"/>
    <property type="match status" value="1"/>
</dbReference>
<name>A0A183PCH3_9TREM</name>
<dbReference type="SMART" id="SM00968">
    <property type="entry name" value="SMC_hinge"/>
    <property type="match status" value="1"/>
</dbReference>
<evidence type="ECO:0000313" key="4">
    <source>
        <dbReference type="Proteomes" id="UP000269396"/>
    </source>
</evidence>
<feature type="coiled-coil region" evidence="1">
    <location>
        <begin position="276"/>
        <end position="305"/>
    </location>
</feature>
<dbReference type="AlphaFoldDB" id="A0A183PCH3"/>
<dbReference type="Proteomes" id="UP000269396">
    <property type="component" value="Unassembled WGS sequence"/>
</dbReference>
<keyword evidence="1" id="KW-0175">Coiled coil</keyword>
<protein>
    <submittedName>
        <fullName evidence="3">Uncharacterized protein</fullName>
    </submittedName>
</protein>